<comment type="caution">
    <text evidence="6">The sequence shown here is derived from an EMBL/GenBank/DDBJ whole genome shotgun (WGS) entry which is preliminary data.</text>
</comment>
<dbReference type="EMBL" id="JAACJK010000220">
    <property type="protein sequence ID" value="KAF5315630.1"/>
    <property type="molecule type" value="Genomic_DNA"/>
</dbReference>
<gene>
    <name evidence="6" type="ORF">D9611_004769</name>
</gene>
<feature type="domain" description="BRCT" evidence="5">
    <location>
        <begin position="912"/>
        <end position="1027"/>
    </location>
</feature>
<evidence type="ECO:0000256" key="4">
    <source>
        <dbReference type="SAM" id="MobiDB-lite"/>
    </source>
</evidence>
<sequence length="1177" mass="128001">MDAFDGTSDVDESQATQMLLDLVPDKTSSALSPLTPARHAKTIQSPLTLAVDAAPESFSSRNTNSLPTYHYHGLASTQTQTQSNAEEDPIEEGSQKENIQQVQAAAPSEPLITNAAAKQGQSSKGTPAKSKDIGQSGHSVAYSKARTPNSRPMAIPGLTLNQDAPLRGERNSSRKPYARPPSARQAQRIISPLPSRESSPADSLYRDLSQDHQRNNPPVSKQAGTPIGRVEHTPKETMGNKLNFVTLPIPGRSTGAFNLGNVLVEATPSVSSGAHSQSQPQEYEETQIIEHHYPVPQPSFPAPEPSHSLSDDWNSSFGRSLMPGASPVATQPVQTQPADDIEMEDTHSAWPPTTTRESGATWRTRTTWQTGPSGATAGPSNPRSLLGGMPAEKRQRYEHLIPSPPPPERSNDWLDTQPVPDLEDTQPLLEDTQPVLEEEHKPVPRPNFTMPRSTRATVGSPPRTTTHRKASAIDAMDIVPDSEPPAHDEYEDEQSEDDEPKPPGSPEIRQTPGKRIGGIAFDDTDDEEELKQDGKPLSRAAPAPRSPTPPEEEEDTEDDAPLAAKPKAKAKARKGKGVAKAAKVGKKGAATQAKKEPAEKKKPAPKPASKSNDAKGKGKARAARTRANRSYETDIVPSSMPGESPQLPRVKVKAATPVATNRRPTRATKGKQPNYQEPPTDEEEEVDEILPADDLGVLSPLIGGEDTMEVGVYAEPAPDTRKRKRAAAATPAVKQEKKRGGRQITPLPKRTRATLNVDSGNSTATRVVALWSGNNQFYPGTVIEKVDNRHWLVDYDDGETCTVTLDQMRLLQLHPGEEVLVFKRPVACKVVKADGLGKDSPVTVHMNGEDVKVTMKDVTVAHKTISSSVWDDRTLTVDDIIPAMKAVKHELATPRGTALPKADGKKHCLENTGLVITLNHANDYAKEKTALVGTVTSAGGEVISDILTVFNMDGRFDPGGERWIIHKDEVKFAPKGQIKRLFLLADDHSQKPKYLFALALGIPCISVEWLDRCVEAGEEQGWAPFLLPQGYSSELKIRLSQQVDLDWGNSILHLKQIMDNALPIKLFKGATVLCVGKGMMPQRVNHNRQDPAREGVNALSRIILCMGAETVEAVTKPELASAPLTDYTYIVTRDPGIPSADLPLSRLVDWGWVKNCLLASRLFPLPHAEHLEQSQET</sequence>
<keyword evidence="3" id="KW-0539">Nucleus</keyword>
<evidence type="ECO:0000313" key="6">
    <source>
        <dbReference type="EMBL" id="KAF5315630.1"/>
    </source>
</evidence>
<dbReference type="InterPro" id="IPR047250">
    <property type="entry name" value="BRCT_p53bp1-like_rpt2"/>
</dbReference>
<dbReference type="InterPro" id="IPR047252">
    <property type="entry name" value="TP53BP1-like"/>
</dbReference>
<feature type="compositionally biased region" description="Polar residues" evidence="4">
    <location>
        <begin position="270"/>
        <end position="281"/>
    </location>
</feature>
<dbReference type="InterPro" id="IPR047249">
    <property type="entry name" value="BRCT_p53bp1-like_rpt1"/>
</dbReference>
<dbReference type="InterPro" id="IPR041297">
    <property type="entry name" value="Crb2_Tudor"/>
</dbReference>
<evidence type="ECO:0000259" key="5">
    <source>
        <dbReference type="PROSITE" id="PS50172"/>
    </source>
</evidence>
<evidence type="ECO:0000313" key="7">
    <source>
        <dbReference type="Proteomes" id="UP000541558"/>
    </source>
</evidence>
<feature type="region of interest" description="Disordered" evidence="4">
    <location>
        <begin position="270"/>
        <end position="683"/>
    </location>
</feature>
<dbReference type="CDD" id="cd17745">
    <property type="entry name" value="BRCT_p53bp1_rpt1"/>
    <property type="match status" value="1"/>
</dbReference>
<dbReference type="Proteomes" id="UP000541558">
    <property type="component" value="Unassembled WGS sequence"/>
</dbReference>
<feature type="compositionally biased region" description="Basic residues" evidence="4">
    <location>
        <begin position="617"/>
        <end position="627"/>
    </location>
</feature>
<accession>A0A8H5B2Z5</accession>
<dbReference type="SUPFAM" id="SSF52113">
    <property type="entry name" value="BRCT domain"/>
    <property type="match status" value="1"/>
</dbReference>
<keyword evidence="7" id="KW-1185">Reference proteome</keyword>
<feature type="compositionally biased region" description="Basic residues" evidence="4">
    <location>
        <begin position="566"/>
        <end position="577"/>
    </location>
</feature>
<evidence type="ECO:0000256" key="2">
    <source>
        <dbReference type="ARBA" id="ARBA00022763"/>
    </source>
</evidence>
<dbReference type="AlphaFoldDB" id="A0A8H5B2Z5"/>
<dbReference type="OrthoDB" id="129353at2759"/>
<feature type="compositionally biased region" description="Polar residues" evidence="4">
    <location>
        <begin position="307"/>
        <end position="318"/>
    </location>
</feature>
<evidence type="ECO:0000256" key="1">
    <source>
        <dbReference type="ARBA" id="ARBA00004123"/>
    </source>
</evidence>
<proteinExistence type="predicted"/>
<dbReference type="SUPFAM" id="SSF63748">
    <property type="entry name" value="Tudor/PWWP/MBT"/>
    <property type="match status" value="1"/>
</dbReference>
<name>A0A8H5B2Z5_9AGAR</name>
<dbReference type="Gene3D" id="3.40.50.10190">
    <property type="entry name" value="BRCT domain"/>
    <property type="match status" value="1"/>
</dbReference>
<reference evidence="6 7" key="1">
    <citation type="journal article" date="2020" name="ISME J.">
        <title>Uncovering the hidden diversity of litter-decomposition mechanisms in mushroom-forming fungi.</title>
        <authorList>
            <person name="Floudas D."/>
            <person name="Bentzer J."/>
            <person name="Ahren D."/>
            <person name="Johansson T."/>
            <person name="Persson P."/>
            <person name="Tunlid A."/>
        </authorList>
    </citation>
    <scope>NUCLEOTIDE SEQUENCE [LARGE SCALE GENOMIC DNA]</scope>
    <source>
        <strain evidence="6 7">CBS 175.51</strain>
    </source>
</reference>
<dbReference type="GO" id="GO:0042393">
    <property type="term" value="F:histone binding"/>
    <property type="evidence" value="ECO:0007669"/>
    <property type="project" value="TreeGrafter"/>
</dbReference>
<dbReference type="Gene3D" id="2.30.30.140">
    <property type="match status" value="1"/>
</dbReference>
<dbReference type="GO" id="GO:0005634">
    <property type="term" value="C:nucleus"/>
    <property type="evidence" value="ECO:0007669"/>
    <property type="project" value="UniProtKB-SubCell"/>
</dbReference>
<dbReference type="CDD" id="cd17724">
    <property type="entry name" value="BRCT_p53bp1_rpt2"/>
    <property type="match status" value="1"/>
</dbReference>
<feature type="compositionally biased region" description="Polar residues" evidence="4">
    <location>
        <begin position="351"/>
        <end position="383"/>
    </location>
</feature>
<dbReference type="InterPro" id="IPR036420">
    <property type="entry name" value="BRCT_dom_sf"/>
</dbReference>
<dbReference type="SMART" id="SM00292">
    <property type="entry name" value="BRCT"/>
    <property type="match status" value="2"/>
</dbReference>
<feature type="compositionally biased region" description="Basic and acidic residues" evidence="4">
    <location>
        <begin position="593"/>
        <end position="602"/>
    </location>
</feature>
<feature type="compositionally biased region" description="Basic and acidic residues" evidence="4">
    <location>
        <begin position="204"/>
        <end position="214"/>
    </location>
</feature>
<feature type="region of interest" description="Disordered" evidence="4">
    <location>
        <begin position="717"/>
        <end position="744"/>
    </location>
</feature>
<comment type="subcellular location">
    <subcellularLocation>
        <location evidence="1">Nucleus</location>
    </subcellularLocation>
</comment>
<protein>
    <recommendedName>
        <fullName evidence="5">BRCT domain-containing protein</fullName>
    </recommendedName>
</protein>
<dbReference type="InterPro" id="IPR001357">
    <property type="entry name" value="BRCT_dom"/>
</dbReference>
<dbReference type="GO" id="GO:0000077">
    <property type="term" value="P:DNA damage checkpoint signaling"/>
    <property type="evidence" value="ECO:0007669"/>
    <property type="project" value="TreeGrafter"/>
</dbReference>
<dbReference type="PANTHER" id="PTHR15321">
    <property type="entry name" value="TUMOR SUPPRESSOR P53-BINDING PROTEIN 1"/>
    <property type="match status" value="1"/>
</dbReference>
<dbReference type="PANTHER" id="PTHR15321:SF3">
    <property type="entry name" value="TP53-BINDING PROTEIN 1"/>
    <property type="match status" value="1"/>
</dbReference>
<feature type="compositionally biased region" description="Polar residues" evidence="4">
    <location>
        <begin position="57"/>
        <end position="67"/>
    </location>
</feature>
<feature type="compositionally biased region" description="Low complexity" evidence="4">
    <location>
        <begin position="578"/>
        <end position="592"/>
    </location>
</feature>
<feature type="compositionally biased region" description="Polar residues" evidence="4">
    <location>
        <begin position="328"/>
        <end position="337"/>
    </location>
</feature>
<organism evidence="6 7">
    <name type="scientific">Ephemerocybe angulata</name>
    <dbReference type="NCBI Taxonomy" id="980116"/>
    <lineage>
        <taxon>Eukaryota</taxon>
        <taxon>Fungi</taxon>
        <taxon>Dikarya</taxon>
        <taxon>Basidiomycota</taxon>
        <taxon>Agaricomycotina</taxon>
        <taxon>Agaricomycetes</taxon>
        <taxon>Agaricomycetidae</taxon>
        <taxon>Agaricales</taxon>
        <taxon>Agaricineae</taxon>
        <taxon>Psathyrellaceae</taxon>
        <taxon>Ephemerocybe</taxon>
    </lineage>
</organism>
<feature type="region of interest" description="Disordered" evidence="4">
    <location>
        <begin position="57"/>
        <end position="240"/>
    </location>
</feature>
<feature type="compositionally biased region" description="Acidic residues" evidence="4">
    <location>
        <begin position="550"/>
        <end position="560"/>
    </location>
</feature>
<feature type="compositionally biased region" description="Acidic residues" evidence="4">
    <location>
        <begin position="489"/>
        <end position="499"/>
    </location>
</feature>
<evidence type="ECO:0000256" key="3">
    <source>
        <dbReference type="ARBA" id="ARBA00023242"/>
    </source>
</evidence>
<dbReference type="PROSITE" id="PS50172">
    <property type="entry name" value="BRCT"/>
    <property type="match status" value="1"/>
</dbReference>
<feature type="compositionally biased region" description="Pro residues" evidence="4">
    <location>
        <begin position="295"/>
        <end position="304"/>
    </location>
</feature>
<dbReference type="Pfam" id="PF18115">
    <property type="entry name" value="Tudor_3"/>
    <property type="match status" value="1"/>
</dbReference>
<keyword evidence="2" id="KW-0227">DNA damage</keyword>
<dbReference type="GO" id="GO:0045944">
    <property type="term" value="P:positive regulation of transcription by RNA polymerase II"/>
    <property type="evidence" value="ECO:0007669"/>
    <property type="project" value="TreeGrafter"/>
</dbReference>
<feature type="compositionally biased region" description="Polar residues" evidence="4">
    <location>
        <begin position="75"/>
        <end position="84"/>
    </location>
</feature>